<keyword evidence="2" id="KW-0238">DNA-binding</keyword>
<evidence type="ECO:0000256" key="1">
    <source>
        <dbReference type="ARBA" id="ARBA00004123"/>
    </source>
</evidence>
<dbReference type="SUPFAM" id="SSF46785">
    <property type="entry name" value="Winged helix' DNA-binding domain"/>
    <property type="match status" value="1"/>
</dbReference>
<dbReference type="GO" id="GO:0005634">
    <property type="term" value="C:nucleus"/>
    <property type="evidence" value="ECO:0007669"/>
    <property type="project" value="UniProtKB-SubCell"/>
</dbReference>
<dbReference type="AlphaFoldDB" id="B8BX35"/>
<dbReference type="InParanoid" id="B8BX35"/>
<comment type="similarity">
    <text evidence="4">Belongs to the HSF family.</text>
</comment>
<dbReference type="GO" id="GO:0003700">
    <property type="term" value="F:DNA-binding transcription factor activity"/>
    <property type="evidence" value="ECO:0007669"/>
    <property type="project" value="InterPro"/>
</dbReference>
<feature type="region of interest" description="Disordered" evidence="5">
    <location>
        <begin position="155"/>
        <end position="175"/>
    </location>
</feature>
<gene>
    <name evidence="7" type="primary">HSF29</name>
    <name evidence="7" type="ORF">THAPSDRAFT_3197</name>
</gene>
<dbReference type="InterPro" id="IPR000232">
    <property type="entry name" value="HSF_DNA-bd"/>
</dbReference>
<feature type="compositionally biased region" description="Polar residues" evidence="5">
    <location>
        <begin position="279"/>
        <end position="289"/>
    </location>
</feature>
<protein>
    <recommendedName>
        <fullName evidence="6">HSF-type DNA-binding domain-containing protein</fullName>
    </recommendedName>
</protein>
<dbReference type="EMBL" id="CM000640">
    <property type="protein sequence ID" value="EED94137.1"/>
    <property type="molecule type" value="Genomic_DNA"/>
</dbReference>
<evidence type="ECO:0000256" key="3">
    <source>
        <dbReference type="ARBA" id="ARBA00023242"/>
    </source>
</evidence>
<dbReference type="HOGENOM" id="CLU_761843_0_0_1"/>
<dbReference type="InterPro" id="IPR036388">
    <property type="entry name" value="WH-like_DNA-bd_sf"/>
</dbReference>
<dbReference type="PANTHER" id="PTHR10015">
    <property type="entry name" value="HEAT SHOCK TRANSCRIPTION FACTOR"/>
    <property type="match status" value="1"/>
</dbReference>
<evidence type="ECO:0000256" key="2">
    <source>
        <dbReference type="ARBA" id="ARBA00023125"/>
    </source>
</evidence>
<evidence type="ECO:0000256" key="5">
    <source>
        <dbReference type="SAM" id="MobiDB-lite"/>
    </source>
</evidence>
<dbReference type="Gene3D" id="1.10.10.10">
    <property type="entry name" value="Winged helix-like DNA-binding domain superfamily/Winged helix DNA-binding domain"/>
    <property type="match status" value="1"/>
</dbReference>
<dbReference type="PaxDb" id="35128-Thaps3197"/>
<dbReference type="KEGG" id="tps:THAPSDRAFT_3197"/>
<dbReference type="InterPro" id="IPR036390">
    <property type="entry name" value="WH_DNA-bd_sf"/>
</dbReference>
<evidence type="ECO:0000259" key="6">
    <source>
        <dbReference type="SMART" id="SM00415"/>
    </source>
</evidence>
<dbReference type="PANTHER" id="PTHR10015:SF206">
    <property type="entry name" value="HSF-TYPE DNA-BINDING DOMAIN-CONTAINING PROTEIN"/>
    <property type="match status" value="1"/>
</dbReference>
<dbReference type="GO" id="GO:0043565">
    <property type="term" value="F:sequence-specific DNA binding"/>
    <property type="evidence" value="ECO:0007669"/>
    <property type="project" value="InterPro"/>
</dbReference>
<feature type="region of interest" description="Disordered" evidence="5">
    <location>
        <begin position="279"/>
        <end position="319"/>
    </location>
</feature>
<comment type="subcellular location">
    <subcellularLocation>
        <location evidence="1">Nucleus</location>
    </subcellularLocation>
</comment>
<feature type="compositionally biased region" description="Basic residues" evidence="5">
    <location>
        <begin position="161"/>
        <end position="172"/>
    </location>
</feature>
<dbReference type="GeneID" id="7444014"/>
<evidence type="ECO:0000313" key="8">
    <source>
        <dbReference type="Proteomes" id="UP000001449"/>
    </source>
</evidence>
<dbReference type="SMART" id="SM00415">
    <property type="entry name" value="HSF"/>
    <property type="match status" value="1"/>
</dbReference>
<reference evidence="7 8" key="2">
    <citation type="journal article" date="2008" name="Nature">
        <title>The Phaeodactylum genome reveals the evolutionary history of diatom genomes.</title>
        <authorList>
            <person name="Bowler C."/>
            <person name="Allen A.E."/>
            <person name="Badger J.H."/>
            <person name="Grimwood J."/>
            <person name="Jabbari K."/>
            <person name="Kuo A."/>
            <person name="Maheswari U."/>
            <person name="Martens C."/>
            <person name="Maumus F."/>
            <person name="Otillar R.P."/>
            <person name="Rayko E."/>
            <person name="Salamov A."/>
            <person name="Vandepoele K."/>
            <person name="Beszteri B."/>
            <person name="Gruber A."/>
            <person name="Heijde M."/>
            <person name="Katinka M."/>
            <person name="Mock T."/>
            <person name="Valentin K."/>
            <person name="Verret F."/>
            <person name="Berges J.A."/>
            <person name="Brownlee C."/>
            <person name="Cadoret J.P."/>
            <person name="Chiovitti A."/>
            <person name="Choi C.J."/>
            <person name="Coesel S."/>
            <person name="De Martino A."/>
            <person name="Detter J.C."/>
            <person name="Durkin C."/>
            <person name="Falciatore A."/>
            <person name="Fournet J."/>
            <person name="Haruta M."/>
            <person name="Huysman M.J."/>
            <person name="Jenkins B.D."/>
            <person name="Jiroutova K."/>
            <person name="Jorgensen R.E."/>
            <person name="Joubert Y."/>
            <person name="Kaplan A."/>
            <person name="Kroger N."/>
            <person name="Kroth P.G."/>
            <person name="La Roche J."/>
            <person name="Lindquist E."/>
            <person name="Lommer M."/>
            <person name="Martin-Jezequel V."/>
            <person name="Lopez P.J."/>
            <person name="Lucas S."/>
            <person name="Mangogna M."/>
            <person name="McGinnis K."/>
            <person name="Medlin L.K."/>
            <person name="Montsant A."/>
            <person name="Oudot-Le Secq M.P."/>
            <person name="Napoli C."/>
            <person name="Obornik M."/>
            <person name="Parker M.S."/>
            <person name="Petit J.L."/>
            <person name="Porcel B.M."/>
            <person name="Poulsen N."/>
            <person name="Robison M."/>
            <person name="Rychlewski L."/>
            <person name="Rynearson T.A."/>
            <person name="Schmutz J."/>
            <person name="Shapiro H."/>
            <person name="Siaut M."/>
            <person name="Stanley M."/>
            <person name="Sussman M.R."/>
            <person name="Taylor A.R."/>
            <person name="Vardi A."/>
            <person name="von Dassow P."/>
            <person name="Vyverman W."/>
            <person name="Willis A."/>
            <person name="Wyrwicz L.S."/>
            <person name="Rokhsar D.S."/>
            <person name="Weissenbach J."/>
            <person name="Armbrust E.V."/>
            <person name="Green B.R."/>
            <person name="Van de Peer Y."/>
            <person name="Grigoriev I.V."/>
        </authorList>
    </citation>
    <scope>NUCLEOTIDE SEQUENCE [LARGE SCALE GENOMIC DNA]</scope>
    <source>
        <strain evidence="7 8">CCMP1335</strain>
    </source>
</reference>
<proteinExistence type="inferred from homology"/>
<dbReference type="FunFam" id="1.10.10.10:FF:001001">
    <property type="entry name" value="Predicted protein"/>
    <property type="match status" value="1"/>
</dbReference>
<accession>B8BX35</accession>
<dbReference type="eggNOG" id="KOG0627">
    <property type="taxonomic scope" value="Eukaryota"/>
</dbReference>
<sequence>MAKTRARRVSATASEASAAAAMVSAHEHPHHTIGAGASLLSSATGKQGAEARHFPFKLYDMLEYASSSEYASAVAWVEDGCAFVILDKDEFMEKVVPLFFNQTKFRSFTRQLNLWGFHRCMERGVWVWMNRHFTRGNVDALSAIIRIEVKSAGRSTSSIHTPKKRPSMKPSRRASAPAKVIVTTKAVVNPSDELLVRSVPHPSRNIVFEAEDRNDQHLWDPYSARTNAADVNAVTVASFQPPPYQQYYQTNINRQYPCYRHQPAAAAGRYQYQRPALTWHQNSHTQQRRASMPEKHVSSSEEETTAATNNNNNNNNSVGVGLQAFETDESLDFLQGLFDGDDDEDDLSSILSLDNEDGYHSSSE</sequence>
<dbReference type="RefSeq" id="XP_002288701.1">
    <property type="nucleotide sequence ID" value="XM_002288665.1"/>
</dbReference>
<evidence type="ECO:0000256" key="4">
    <source>
        <dbReference type="RuleBase" id="RU004020"/>
    </source>
</evidence>
<dbReference type="Proteomes" id="UP000001449">
    <property type="component" value="Chromosome 3"/>
</dbReference>
<organism evidence="7 8">
    <name type="scientific">Thalassiosira pseudonana</name>
    <name type="common">Marine diatom</name>
    <name type="synonym">Cyclotella nana</name>
    <dbReference type="NCBI Taxonomy" id="35128"/>
    <lineage>
        <taxon>Eukaryota</taxon>
        <taxon>Sar</taxon>
        <taxon>Stramenopiles</taxon>
        <taxon>Ochrophyta</taxon>
        <taxon>Bacillariophyta</taxon>
        <taxon>Coscinodiscophyceae</taxon>
        <taxon>Thalassiosirophycidae</taxon>
        <taxon>Thalassiosirales</taxon>
        <taxon>Thalassiosiraceae</taxon>
        <taxon>Thalassiosira</taxon>
    </lineage>
</organism>
<keyword evidence="3" id="KW-0539">Nucleus</keyword>
<evidence type="ECO:0000313" key="7">
    <source>
        <dbReference type="EMBL" id="EED94137.1"/>
    </source>
</evidence>
<feature type="region of interest" description="Disordered" evidence="5">
    <location>
        <begin position="344"/>
        <end position="364"/>
    </location>
</feature>
<feature type="domain" description="HSF-type DNA-binding" evidence="6">
    <location>
        <begin position="50"/>
        <end position="147"/>
    </location>
</feature>
<keyword evidence="8" id="KW-1185">Reference proteome</keyword>
<name>B8BX35_THAPS</name>
<feature type="compositionally biased region" description="Low complexity" evidence="5">
    <location>
        <begin position="305"/>
        <end position="317"/>
    </location>
</feature>
<reference evidence="7 8" key="1">
    <citation type="journal article" date="2004" name="Science">
        <title>The genome of the diatom Thalassiosira pseudonana: ecology, evolution, and metabolism.</title>
        <authorList>
            <person name="Armbrust E.V."/>
            <person name="Berges J.A."/>
            <person name="Bowler C."/>
            <person name="Green B.R."/>
            <person name="Martinez D."/>
            <person name="Putnam N.H."/>
            <person name="Zhou S."/>
            <person name="Allen A.E."/>
            <person name="Apt K.E."/>
            <person name="Bechner M."/>
            <person name="Brzezinski M.A."/>
            <person name="Chaal B.K."/>
            <person name="Chiovitti A."/>
            <person name="Davis A.K."/>
            <person name="Demarest M.S."/>
            <person name="Detter J.C."/>
            <person name="Glavina T."/>
            <person name="Goodstein D."/>
            <person name="Hadi M.Z."/>
            <person name="Hellsten U."/>
            <person name="Hildebrand M."/>
            <person name="Jenkins B.D."/>
            <person name="Jurka J."/>
            <person name="Kapitonov V.V."/>
            <person name="Kroger N."/>
            <person name="Lau W.W."/>
            <person name="Lane T.W."/>
            <person name="Larimer F.W."/>
            <person name="Lippmeier J.C."/>
            <person name="Lucas S."/>
            <person name="Medina M."/>
            <person name="Montsant A."/>
            <person name="Obornik M."/>
            <person name="Parker M.S."/>
            <person name="Palenik B."/>
            <person name="Pazour G.J."/>
            <person name="Richardson P.M."/>
            <person name="Rynearson T.A."/>
            <person name="Saito M.A."/>
            <person name="Schwartz D.C."/>
            <person name="Thamatrakoln K."/>
            <person name="Valentin K."/>
            <person name="Vardi A."/>
            <person name="Wilkerson F.P."/>
            <person name="Rokhsar D.S."/>
        </authorList>
    </citation>
    <scope>NUCLEOTIDE SEQUENCE [LARGE SCALE GENOMIC DNA]</scope>
    <source>
        <strain evidence="7 8">CCMP1335</strain>
    </source>
</reference>
<dbReference type="Pfam" id="PF00447">
    <property type="entry name" value="HSF_DNA-bind"/>
    <property type="match status" value="1"/>
</dbReference>